<proteinExistence type="predicted"/>
<evidence type="ECO:0000256" key="1">
    <source>
        <dbReference type="SAM" id="SignalP"/>
    </source>
</evidence>
<dbReference type="KEGG" id="rei:IE4771_PB00337"/>
<dbReference type="AlphaFoldDB" id="A0A060I4R5"/>
<feature type="signal peptide" evidence="1">
    <location>
        <begin position="1"/>
        <end position="23"/>
    </location>
</feature>
<geneLocation type="plasmid" evidence="2 3">
    <name>pRetIE4771b</name>
</geneLocation>
<protein>
    <submittedName>
        <fullName evidence="2">Uncharacterized protein</fullName>
    </submittedName>
</protein>
<feature type="chain" id="PRO_5001583281" evidence="1">
    <location>
        <begin position="24"/>
        <end position="219"/>
    </location>
</feature>
<reference evidence="2 3" key="1">
    <citation type="submission" date="2013-12" db="EMBL/GenBank/DDBJ databases">
        <title>Complete genome sequence of Rhizobium etli bv. mimosae IE4771.</title>
        <authorList>
            <person name="Bustos P."/>
            <person name="Santamaria R.I."/>
            <person name="Lozano L."/>
            <person name="Ormeno-Orrillo E."/>
            <person name="Rogel M.A."/>
            <person name="Romero D."/>
            <person name="Cevallos M.A."/>
            <person name="Martinez-Romero E."/>
            <person name="Gonzalez V."/>
        </authorList>
    </citation>
    <scope>NUCLEOTIDE SEQUENCE [LARGE SCALE GENOMIC DNA]</scope>
    <source>
        <strain evidence="2 3">IE4771</strain>
        <plasmid evidence="3">Plasmid pRetIE4771b</plasmid>
    </source>
</reference>
<name>A0A060I4R5_RHIET</name>
<keyword evidence="1" id="KW-0732">Signal</keyword>
<evidence type="ECO:0000313" key="3">
    <source>
        <dbReference type="Proteomes" id="UP000027180"/>
    </source>
</evidence>
<dbReference type="EMBL" id="CP006988">
    <property type="protein sequence ID" value="AIC30063.1"/>
    <property type="molecule type" value="Genomic_DNA"/>
</dbReference>
<accession>A0A060I4R5</accession>
<dbReference type="Proteomes" id="UP000027180">
    <property type="component" value="Plasmid pRetIE4771b"/>
</dbReference>
<gene>
    <name evidence="2" type="ORF">IE4771_PB00337</name>
</gene>
<sequence length="219" mass="24504">MWHRYRSALGAVRLALSFAPVQALNQPQAVATRILARSSTVSDRHSGDSRKCWPLGVSSGFAMAQPLRDPKEGWRGSKPPTADTAAWRRWAMAMVSMALRVMFRLQMTAGTADRRPKTASGRSELCAYHPEHGPGSYLESSWESILEQNRMVNGSLSSGKRSSHPAQFGHHLRLFRFDDFRANIHYDGFDQSCLIQRAFLDEFVKLVANAGGHFHGKTF</sequence>
<keyword evidence="2" id="KW-0614">Plasmid</keyword>
<evidence type="ECO:0000313" key="2">
    <source>
        <dbReference type="EMBL" id="AIC30063.1"/>
    </source>
</evidence>
<organism evidence="2 3">
    <name type="scientific">Rhizobium etli bv. mimosae str. IE4771</name>
    <dbReference type="NCBI Taxonomy" id="1432050"/>
    <lineage>
        <taxon>Bacteria</taxon>
        <taxon>Pseudomonadati</taxon>
        <taxon>Pseudomonadota</taxon>
        <taxon>Alphaproteobacteria</taxon>
        <taxon>Hyphomicrobiales</taxon>
        <taxon>Rhizobiaceae</taxon>
        <taxon>Rhizobium/Agrobacterium group</taxon>
        <taxon>Rhizobium</taxon>
    </lineage>
</organism>
<dbReference type="HOGENOM" id="CLU_1260603_0_0_5"/>